<accession>A0A7R8WK36</accession>
<feature type="compositionally biased region" description="Low complexity" evidence="1">
    <location>
        <begin position="246"/>
        <end position="257"/>
    </location>
</feature>
<feature type="compositionally biased region" description="Polar residues" evidence="1">
    <location>
        <begin position="211"/>
        <end position="223"/>
    </location>
</feature>
<dbReference type="GO" id="GO:0006284">
    <property type="term" value="P:base-excision repair"/>
    <property type="evidence" value="ECO:0007669"/>
    <property type="project" value="TreeGrafter"/>
</dbReference>
<dbReference type="PANTHER" id="PTHR11370">
    <property type="entry name" value="DNA-REPAIR PROTEIN XRCC1"/>
    <property type="match status" value="1"/>
</dbReference>
<name>A0A7R8WK36_9CRUS</name>
<dbReference type="PANTHER" id="PTHR11370:SF5">
    <property type="entry name" value="DNA REPAIR PROTEIN XRCC1"/>
    <property type="match status" value="1"/>
</dbReference>
<feature type="compositionally biased region" description="Basic residues" evidence="1">
    <location>
        <begin position="375"/>
        <end position="386"/>
    </location>
</feature>
<dbReference type="Pfam" id="PF16589">
    <property type="entry name" value="BRCT_2"/>
    <property type="match status" value="1"/>
</dbReference>
<dbReference type="SUPFAM" id="SSF49785">
    <property type="entry name" value="Galactose-binding domain-like"/>
    <property type="match status" value="1"/>
</dbReference>
<dbReference type="InterPro" id="IPR036420">
    <property type="entry name" value="BRCT_dom_sf"/>
</dbReference>
<dbReference type="SUPFAM" id="SSF52113">
    <property type="entry name" value="BRCT domain"/>
    <property type="match status" value="2"/>
</dbReference>
<reference evidence="2" key="1">
    <citation type="submission" date="2020-11" db="EMBL/GenBank/DDBJ databases">
        <authorList>
            <person name="Tran Van P."/>
        </authorList>
    </citation>
    <scope>NUCLEOTIDE SEQUENCE</scope>
</reference>
<sequence>MPEIQLQRVVSVSSEDPEFPAIGLIGGKNKWKTKKSDSSTEARVILALEEPSSFKSIHLGNHGSAFIEVKVGRSADPDLDSFCTLLPRTQLMGNLESRNEENIGSVKAFTADKLAPSIASQTWDRICIECQQHFNPRMQFGLSFINFFSPPNGPVVKNGSEDGPSSSLALGGFLLKKTSPEEEEERNPVSVFQKHQKKFQETKKIAEEIRQSTSSAEGMTKRTQIMGDYLPTKKPKTEEENDREGSASPTLLASSPAKLNSQTSTSQEPSKTSQEVRKTPKPPSKTSSNSQSSSGSSQNGGASTSGATPKPPSKTTSNTSRDSSEERRTPSTSEDVRKTPSAARGSSKTSSQDEEPSCAPSTSRGTAAAETSTPGKRRNRNRAARPVNRHMHRAAGQIRTRRRVPFNQLLKGFNFVLSGYQNPLRSQLRDMAVEMGAWYSPNWGPSQNILVCAFSNTPKFQEVLRSGHGRVVSEAWIQDCYRRRRRLNWRDYSLRTSEVEVGMEEVLLADDAMEDDAEDESEGLDILDVVDDEEDEWRPSGGEEEATEEWEDDVVPEDDEDLEEEEDEDTDDELERRRTGKKRKQEDKKKKKKEDKKKKKQRKDDESPKKKKKKADTKEEDAGKKEKQARRKEGEAEQEEEKPERKGKEPATSRSEPQAVSFDWDAETDPEDEGDQTQPLKANEDSPPPLPDFFLGERIYIDEASVPEARTLSRLVTAYGGTVQKQLQDDTDFAVVDPESYPSSLKDVSVTLVSYKWILKCHEEQKRVEPHPWIIC</sequence>
<dbReference type="EMBL" id="OB662720">
    <property type="protein sequence ID" value="CAD7230483.1"/>
    <property type="molecule type" value="Genomic_DNA"/>
</dbReference>
<feature type="compositionally biased region" description="Polar residues" evidence="1">
    <location>
        <begin position="258"/>
        <end position="273"/>
    </location>
</feature>
<feature type="compositionally biased region" description="Basic and acidic residues" evidence="1">
    <location>
        <begin position="198"/>
        <end position="210"/>
    </location>
</feature>
<feature type="compositionally biased region" description="Acidic residues" evidence="1">
    <location>
        <begin position="664"/>
        <end position="675"/>
    </location>
</feature>
<feature type="compositionally biased region" description="Basic and acidic residues" evidence="1">
    <location>
        <begin position="642"/>
        <end position="651"/>
    </location>
</feature>
<dbReference type="OrthoDB" id="25840at2759"/>
<evidence type="ECO:0000313" key="2">
    <source>
        <dbReference type="EMBL" id="CAD7230483.1"/>
    </source>
</evidence>
<feature type="compositionally biased region" description="Low complexity" evidence="1">
    <location>
        <begin position="284"/>
        <end position="321"/>
    </location>
</feature>
<dbReference type="GO" id="GO:0003684">
    <property type="term" value="F:damaged DNA binding"/>
    <property type="evidence" value="ECO:0007669"/>
    <property type="project" value="InterPro"/>
</dbReference>
<feature type="compositionally biased region" description="Basic and acidic residues" evidence="1">
    <location>
        <begin position="616"/>
        <end position="635"/>
    </location>
</feature>
<feature type="compositionally biased region" description="Acidic residues" evidence="1">
    <location>
        <begin position="512"/>
        <end position="573"/>
    </location>
</feature>
<dbReference type="AlphaFoldDB" id="A0A7R8WK36"/>
<dbReference type="Pfam" id="PF00533">
    <property type="entry name" value="BRCT"/>
    <property type="match status" value="1"/>
</dbReference>
<dbReference type="FunFam" id="2.60.120.260:FF:000025">
    <property type="entry name" value="DNA repair protein XRCC1 isoform X1"/>
    <property type="match status" value="1"/>
</dbReference>
<dbReference type="GO" id="GO:0005634">
    <property type="term" value="C:nucleus"/>
    <property type="evidence" value="ECO:0007669"/>
    <property type="project" value="InterPro"/>
</dbReference>
<feature type="compositionally biased region" description="Basic and acidic residues" evidence="1">
    <location>
        <begin position="322"/>
        <end position="338"/>
    </location>
</feature>
<feature type="region of interest" description="Disordered" evidence="1">
    <location>
        <begin position="512"/>
        <end position="693"/>
    </location>
</feature>
<dbReference type="Gene3D" id="3.40.50.10190">
    <property type="entry name" value="BRCT domain"/>
    <property type="match status" value="2"/>
</dbReference>
<dbReference type="InterPro" id="IPR001357">
    <property type="entry name" value="BRCT_dom"/>
</dbReference>
<feature type="compositionally biased region" description="Basic residues" evidence="1">
    <location>
        <begin position="578"/>
        <end position="601"/>
    </location>
</feature>
<proteinExistence type="predicted"/>
<dbReference type="Gene3D" id="2.60.120.260">
    <property type="entry name" value="Galactose-binding domain-like"/>
    <property type="match status" value="1"/>
</dbReference>
<dbReference type="Pfam" id="PF01834">
    <property type="entry name" value="XRCC1_N"/>
    <property type="match status" value="1"/>
</dbReference>
<organism evidence="2">
    <name type="scientific">Cyprideis torosa</name>
    <dbReference type="NCBI Taxonomy" id="163714"/>
    <lineage>
        <taxon>Eukaryota</taxon>
        <taxon>Metazoa</taxon>
        <taxon>Ecdysozoa</taxon>
        <taxon>Arthropoda</taxon>
        <taxon>Crustacea</taxon>
        <taxon>Oligostraca</taxon>
        <taxon>Ostracoda</taxon>
        <taxon>Podocopa</taxon>
        <taxon>Podocopida</taxon>
        <taxon>Cytherocopina</taxon>
        <taxon>Cytheroidea</taxon>
        <taxon>Cytherideidae</taxon>
        <taxon>Cyprideis</taxon>
    </lineage>
</organism>
<evidence type="ECO:0000256" key="1">
    <source>
        <dbReference type="SAM" id="MobiDB-lite"/>
    </source>
</evidence>
<dbReference type="PROSITE" id="PS50172">
    <property type="entry name" value="BRCT"/>
    <property type="match status" value="2"/>
</dbReference>
<protein>
    <submittedName>
        <fullName evidence="2">Uncharacterized protein</fullName>
    </submittedName>
</protein>
<dbReference type="InterPro" id="IPR008979">
    <property type="entry name" value="Galactose-bd-like_sf"/>
</dbReference>
<feature type="region of interest" description="Disordered" evidence="1">
    <location>
        <begin position="178"/>
        <end position="386"/>
    </location>
</feature>
<dbReference type="InterPro" id="IPR002706">
    <property type="entry name" value="Xrcc1_N"/>
</dbReference>
<feature type="compositionally biased region" description="Polar residues" evidence="1">
    <location>
        <begin position="359"/>
        <end position="374"/>
    </location>
</feature>
<gene>
    <name evidence="2" type="ORF">CTOB1V02_LOCUS8341</name>
</gene>
<dbReference type="GO" id="GO:0000012">
    <property type="term" value="P:single strand break repair"/>
    <property type="evidence" value="ECO:0007669"/>
    <property type="project" value="InterPro"/>
</dbReference>
<dbReference type="SMART" id="SM00292">
    <property type="entry name" value="BRCT"/>
    <property type="match status" value="2"/>
</dbReference>